<sequence>MRTWGRIYNADGTYRWVAVTTDANGYNDNVYLTTLCQVLKLNLGESPFYANYGIPAQQTVVTQVFPDYYAMVTQQQFAPYFASLAIVRAPGSFPPVYNIQAVAHSGALLNATVAI</sequence>
<reference evidence="1 2" key="1">
    <citation type="submission" date="2015-11" db="EMBL/GenBank/DDBJ databases">
        <title>Expanding the genomic diversity of Burkholderia species for the development of highly accurate diagnostics.</title>
        <authorList>
            <person name="Sahl J."/>
            <person name="Keim P."/>
            <person name="Wagner D."/>
        </authorList>
    </citation>
    <scope>NUCLEOTIDE SEQUENCE [LARGE SCALE GENOMIC DNA]</scope>
    <source>
        <strain evidence="1 2">MSMB368WGS</strain>
    </source>
</reference>
<name>A0A132EHI0_9BURK</name>
<dbReference type="RefSeq" id="WP_060241886.1">
    <property type="nucleotide sequence ID" value="NZ_LPJR01000029.1"/>
</dbReference>
<organism evidence="1 2">
    <name type="scientific">Burkholderia pseudomultivorans</name>
    <dbReference type="NCBI Taxonomy" id="1207504"/>
    <lineage>
        <taxon>Bacteria</taxon>
        <taxon>Pseudomonadati</taxon>
        <taxon>Pseudomonadota</taxon>
        <taxon>Betaproteobacteria</taxon>
        <taxon>Burkholderiales</taxon>
        <taxon>Burkholderiaceae</taxon>
        <taxon>Burkholderia</taxon>
        <taxon>Burkholderia cepacia complex</taxon>
    </lineage>
</organism>
<protein>
    <submittedName>
        <fullName evidence="1">Uncharacterized protein</fullName>
    </submittedName>
</protein>
<evidence type="ECO:0000313" key="2">
    <source>
        <dbReference type="Proteomes" id="UP000062912"/>
    </source>
</evidence>
<dbReference type="OrthoDB" id="6477955at2"/>
<dbReference type="AlphaFoldDB" id="A0A132EHI0"/>
<proteinExistence type="predicted"/>
<accession>A0A132EHI0</accession>
<gene>
    <name evidence="1" type="ORF">WT56_16185</name>
</gene>
<dbReference type="EMBL" id="LPJR01000029">
    <property type="protein sequence ID" value="KWF29915.1"/>
    <property type="molecule type" value="Genomic_DNA"/>
</dbReference>
<comment type="caution">
    <text evidence="1">The sequence shown here is derived from an EMBL/GenBank/DDBJ whole genome shotgun (WGS) entry which is preliminary data.</text>
</comment>
<dbReference type="Proteomes" id="UP000062912">
    <property type="component" value="Unassembled WGS sequence"/>
</dbReference>
<evidence type="ECO:0000313" key="1">
    <source>
        <dbReference type="EMBL" id="KWF29915.1"/>
    </source>
</evidence>